<protein>
    <submittedName>
        <fullName evidence="6">Glycosyltransferase family 4 protein</fullName>
    </submittedName>
</protein>
<dbReference type="InterPro" id="IPR001296">
    <property type="entry name" value="Glyco_trans_1"/>
</dbReference>
<dbReference type="EMBL" id="JABDSI010000138">
    <property type="protein sequence ID" value="NMW42604.1"/>
    <property type="molecule type" value="Genomic_DNA"/>
</dbReference>
<dbReference type="RefSeq" id="WP_117833733.1">
    <property type="nucleotide sequence ID" value="NZ_JABDSH010000091.1"/>
</dbReference>
<evidence type="ECO:0000259" key="4">
    <source>
        <dbReference type="Pfam" id="PF00534"/>
    </source>
</evidence>
<dbReference type="AlphaFoldDB" id="A0A848R2R7"/>
<dbReference type="CDD" id="cd03801">
    <property type="entry name" value="GT4_PimA-like"/>
    <property type="match status" value="1"/>
</dbReference>
<evidence type="ECO:0000313" key="7">
    <source>
        <dbReference type="Proteomes" id="UP000555193"/>
    </source>
</evidence>
<dbReference type="Proteomes" id="UP000555193">
    <property type="component" value="Unassembled WGS sequence"/>
</dbReference>
<name>A0A848R2R7_PHOVU</name>
<evidence type="ECO:0000256" key="2">
    <source>
        <dbReference type="ARBA" id="ARBA00022676"/>
    </source>
</evidence>
<reference evidence="7 8" key="1">
    <citation type="submission" date="2020-04" db="EMBL/GenBank/DDBJ databases">
        <title>A novel gut-associated lysogenic phage, Bacteroides phage BV01, alters the host transcriptome and bile acid metabolism in Bacteroides vulgatus.</title>
        <authorList>
            <person name="Campbell D.E."/>
            <person name="Ly L."/>
            <person name="Ridlon J.M."/>
            <person name="Hsiao A."/>
            <person name="Degnan P.H."/>
        </authorList>
    </citation>
    <scope>NUCLEOTIDE SEQUENCE [LARGE SCALE GENOMIC DNA]</scope>
    <source>
        <strain evidence="5 7">VPI-4506</strain>
        <strain evidence="6 8">VPI-BV8526</strain>
    </source>
</reference>
<evidence type="ECO:0000313" key="8">
    <source>
        <dbReference type="Proteomes" id="UP000583639"/>
    </source>
</evidence>
<evidence type="ECO:0000256" key="1">
    <source>
        <dbReference type="ARBA" id="ARBA00009481"/>
    </source>
</evidence>
<evidence type="ECO:0000313" key="6">
    <source>
        <dbReference type="EMBL" id="NMW42604.1"/>
    </source>
</evidence>
<dbReference type="Pfam" id="PF00534">
    <property type="entry name" value="Glycos_transf_1"/>
    <property type="match status" value="1"/>
</dbReference>
<proteinExistence type="inferred from homology"/>
<sequence length="351" mass="40451">MTDVLMCCSTLNTKGGMVSVVTNYLAYKNWGEYRIKFIPTHFDTNKYLLMIYFGVQFLKIAYAVWTGHYKIAHLHTAERGSFWRKAFLMKFFHRHDIKVVMHHHAAEFEDFYSKCSDKQRKKIKDVFEEADLNIVLSERLVPMIKGKAPQANVKVLYNAVNTYSHNPYNNHGKYILFLGRLGERKGAYDLLKCIRILDEKIPSDIQFCMCGDSEINKVKEMIKEYGIGHRIAHVGWIDGEQKKSFLAHTLINVLPSYHEGLPMTILETMAYGIPNISTNIASIPEVLHNGENGYVIVPGDIDALCLKLETLIKEPDVRKKFSNESYLFIINNLSLNSNIEKLKSYYQALIH</sequence>
<gene>
    <name evidence="5" type="ORF">HKQ54_20485</name>
    <name evidence="6" type="ORF">HKQ55_21375</name>
</gene>
<keyword evidence="2" id="KW-0328">Glycosyltransferase</keyword>
<evidence type="ECO:0000313" key="5">
    <source>
        <dbReference type="EMBL" id="NMW38453.1"/>
    </source>
</evidence>
<dbReference type="Gene3D" id="3.40.50.2000">
    <property type="entry name" value="Glycogen Phosphorylase B"/>
    <property type="match status" value="2"/>
</dbReference>
<evidence type="ECO:0000256" key="3">
    <source>
        <dbReference type="ARBA" id="ARBA00022679"/>
    </source>
</evidence>
<dbReference type="SUPFAM" id="SSF53756">
    <property type="entry name" value="UDP-Glycosyltransferase/glycogen phosphorylase"/>
    <property type="match status" value="1"/>
</dbReference>
<comment type="similarity">
    <text evidence="1">Belongs to the glycosyltransferase group 1 family. Glycosyltransferase 4 subfamily.</text>
</comment>
<dbReference type="PANTHER" id="PTHR12526">
    <property type="entry name" value="GLYCOSYLTRANSFERASE"/>
    <property type="match status" value="1"/>
</dbReference>
<keyword evidence="3 6" id="KW-0808">Transferase</keyword>
<comment type="caution">
    <text evidence="6">The sequence shown here is derived from an EMBL/GenBank/DDBJ whole genome shotgun (WGS) entry which is preliminary data.</text>
</comment>
<dbReference type="Proteomes" id="UP000583639">
    <property type="component" value="Unassembled WGS sequence"/>
</dbReference>
<feature type="domain" description="Glycosyl transferase family 1" evidence="4">
    <location>
        <begin position="169"/>
        <end position="326"/>
    </location>
</feature>
<dbReference type="GO" id="GO:0016757">
    <property type="term" value="F:glycosyltransferase activity"/>
    <property type="evidence" value="ECO:0007669"/>
    <property type="project" value="UniProtKB-KW"/>
</dbReference>
<dbReference type="EMBL" id="JABDSH010000091">
    <property type="protein sequence ID" value="NMW38453.1"/>
    <property type="molecule type" value="Genomic_DNA"/>
</dbReference>
<accession>A0A848R2R7</accession>
<organism evidence="6 8">
    <name type="scientific">Phocaeicola vulgatus</name>
    <name type="common">Bacteroides vulgatus</name>
    <dbReference type="NCBI Taxonomy" id="821"/>
    <lineage>
        <taxon>Bacteria</taxon>
        <taxon>Pseudomonadati</taxon>
        <taxon>Bacteroidota</taxon>
        <taxon>Bacteroidia</taxon>
        <taxon>Bacteroidales</taxon>
        <taxon>Bacteroidaceae</taxon>
        <taxon>Phocaeicola</taxon>
    </lineage>
</organism>
<dbReference type="PANTHER" id="PTHR12526:SF640">
    <property type="entry name" value="COLANIC ACID BIOSYNTHESIS GLYCOSYLTRANSFERASE WCAL-RELATED"/>
    <property type="match status" value="1"/>
</dbReference>